<proteinExistence type="predicted"/>
<dbReference type="EMBL" id="BIXY01000006">
    <property type="protein sequence ID" value="GCF07112.1"/>
    <property type="molecule type" value="Genomic_DNA"/>
</dbReference>
<sequence>MGEQQTATVCQSILHEDEAMARWLQHNLSSVGNRRYQHYRNWMPINLNTHAIDQNETTYQLRGIAQGHRRRDPATY</sequence>
<dbReference type="Proteomes" id="UP000322530">
    <property type="component" value="Unassembled WGS sequence"/>
</dbReference>
<name>A0A5A5T6T4_9CHLR</name>
<dbReference type="OrthoDB" id="9797741at2"/>
<comment type="caution">
    <text evidence="1">The sequence shown here is derived from an EMBL/GenBank/DDBJ whole genome shotgun (WGS) entry which is preliminary data.</text>
</comment>
<keyword evidence="2" id="KW-1185">Reference proteome</keyword>
<organism evidence="1 2">
    <name type="scientific">Dictyobacter arantiisoli</name>
    <dbReference type="NCBI Taxonomy" id="2014874"/>
    <lineage>
        <taxon>Bacteria</taxon>
        <taxon>Bacillati</taxon>
        <taxon>Chloroflexota</taxon>
        <taxon>Ktedonobacteria</taxon>
        <taxon>Ktedonobacterales</taxon>
        <taxon>Dictyobacteraceae</taxon>
        <taxon>Dictyobacter</taxon>
    </lineage>
</organism>
<protein>
    <submittedName>
        <fullName evidence="1">Uncharacterized protein</fullName>
    </submittedName>
</protein>
<reference evidence="1 2" key="1">
    <citation type="submission" date="2019-01" db="EMBL/GenBank/DDBJ databases">
        <title>Draft genome sequence of Dictyobacter sp. Uno17.</title>
        <authorList>
            <person name="Wang C.M."/>
            <person name="Zheng Y."/>
            <person name="Sakai Y."/>
            <person name="Abe K."/>
            <person name="Yokota A."/>
            <person name="Yabe S."/>
        </authorList>
    </citation>
    <scope>NUCLEOTIDE SEQUENCE [LARGE SCALE GENOMIC DNA]</scope>
    <source>
        <strain evidence="1 2">Uno17</strain>
    </source>
</reference>
<gene>
    <name evidence="1" type="ORF">KDI_06760</name>
</gene>
<dbReference type="AlphaFoldDB" id="A0A5A5T6T4"/>
<evidence type="ECO:0000313" key="2">
    <source>
        <dbReference type="Proteomes" id="UP000322530"/>
    </source>
</evidence>
<evidence type="ECO:0000313" key="1">
    <source>
        <dbReference type="EMBL" id="GCF07112.1"/>
    </source>
</evidence>
<accession>A0A5A5T6T4</accession>